<feature type="region of interest" description="Disordered" evidence="1">
    <location>
        <begin position="1"/>
        <end position="33"/>
    </location>
</feature>
<dbReference type="AlphaFoldDB" id="A0A109LF66"/>
<dbReference type="Proteomes" id="UP000061348">
    <property type="component" value="Unassembled WGS sequence"/>
</dbReference>
<comment type="caution">
    <text evidence="2">The sequence shown here is derived from an EMBL/GenBank/DDBJ whole genome shotgun (WGS) entry which is preliminary data.</text>
</comment>
<accession>A0A109LF66</accession>
<evidence type="ECO:0000313" key="3">
    <source>
        <dbReference type="Proteomes" id="UP000061348"/>
    </source>
</evidence>
<feature type="compositionally biased region" description="Polar residues" evidence="1">
    <location>
        <begin position="1"/>
        <end position="15"/>
    </location>
</feature>
<dbReference type="EMBL" id="LCYA01000093">
    <property type="protein sequence ID" value="KWV86425.1"/>
    <property type="molecule type" value="Genomic_DNA"/>
</dbReference>
<reference evidence="2 3" key="1">
    <citation type="submission" date="2015-05" db="EMBL/GenBank/DDBJ databases">
        <title>A genomic and transcriptomic approach to investigate the blue pigment phenotype in Pseudomonas fluorescens.</title>
        <authorList>
            <person name="Andreani N.A."/>
            <person name="Cardazzo B."/>
        </authorList>
    </citation>
    <scope>NUCLEOTIDE SEQUENCE [LARGE SCALE GENOMIC DNA]</scope>
    <source>
        <strain evidence="2 3">Ps_22</strain>
    </source>
</reference>
<protein>
    <submittedName>
        <fullName evidence="2">Uncharacterized protein</fullName>
    </submittedName>
</protein>
<name>A0A109LF66_PSEFL</name>
<evidence type="ECO:0000256" key="1">
    <source>
        <dbReference type="SAM" id="MobiDB-lite"/>
    </source>
</evidence>
<dbReference type="PATRIC" id="fig|294.194.peg.4279"/>
<gene>
    <name evidence="2" type="ORF">PFLmoz3_03858</name>
</gene>
<evidence type="ECO:0000313" key="2">
    <source>
        <dbReference type="EMBL" id="KWV86425.1"/>
    </source>
</evidence>
<organism evidence="2 3">
    <name type="scientific">Pseudomonas fluorescens</name>
    <dbReference type="NCBI Taxonomy" id="294"/>
    <lineage>
        <taxon>Bacteria</taxon>
        <taxon>Pseudomonadati</taxon>
        <taxon>Pseudomonadota</taxon>
        <taxon>Gammaproteobacteria</taxon>
        <taxon>Pseudomonadales</taxon>
        <taxon>Pseudomonadaceae</taxon>
        <taxon>Pseudomonas</taxon>
    </lineage>
</organism>
<sequence>MVNSVNTWLTSNPPTITRPRGWRSSAPEPLASIKGTAPNKAARVVIRIGRKRNSAAW</sequence>
<proteinExistence type="predicted"/>